<sequence>MFFWKSKKTEELPQLNRVELDVREELQNKRDPFAIIMKTVKELGKQDMLVLHATLKPLPLLGLMKLKGYVSTTSRAGHEHWITTFVRKEYAAVLEGEQDELPETGAGGHDEAHEGCPASADSLPDETGGSPRSIHLDNRGLEPPKPMIRTMDALEKARPGDTITIHNDRVPAFLLEEIKTLGYPHEIEPQPDGSAIVTIHKQ</sequence>
<reference evidence="1" key="1">
    <citation type="submission" date="2024-12" db="EMBL/GenBank/DDBJ databases">
        <authorList>
            <person name="Wu N."/>
        </authorList>
    </citation>
    <scope>NUCLEOTIDE SEQUENCE</scope>
    <source>
        <strain evidence="1">P15</strain>
    </source>
</reference>
<evidence type="ECO:0000313" key="1">
    <source>
        <dbReference type="EMBL" id="MFM9328263.1"/>
    </source>
</evidence>
<dbReference type="EMBL" id="JBJURJ010000004">
    <property type="protein sequence ID" value="MFM9328263.1"/>
    <property type="molecule type" value="Genomic_DNA"/>
</dbReference>
<evidence type="ECO:0000313" key="2">
    <source>
        <dbReference type="Proteomes" id="UP001631969"/>
    </source>
</evidence>
<gene>
    <name evidence="1" type="ORF">ACI1P1_08195</name>
</gene>
<keyword evidence="2" id="KW-1185">Reference proteome</keyword>
<accession>A0ACC7NU82</accession>
<protein>
    <submittedName>
        <fullName evidence="1">DUF2249 domain-containing protein</fullName>
    </submittedName>
</protein>
<name>A0ACC7NU82_9BACL</name>
<dbReference type="Proteomes" id="UP001631969">
    <property type="component" value="Unassembled WGS sequence"/>
</dbReference>
<proteinExistence type="predicted"/>
<comment type="caution">
    <text evidence="1">The sequence shown here is derived from an EMBL/GenBank/DDBJ whole genome shotgun (WGS) entry which is preliminary data.</text>
</comment>
<organism evidence="1 2">
    <name type="scientific">Paenibacillus mesotrionivorans</name>
    <dbReference type="NCBI Taxonomy" id="3160968"/>
    <lineage>
        <taxon>Bacteria</taxon>
        <taxon>Bacillati</taxon>
        <taxon>Bacillota</taxon>
        <taxon>Bacilli</taxon>
        <taxon>Bacillales</taxon>
        <taxon>Paenibacillaceae</taxon>
        <taxon>Paenibacillus</taxon>
    </lineage>
</organism>